<dbReference type="PANTHER" id="PTHR45749">
    <property type="match status" value="1"/>
</dbReference>
<evidence type="ECO:0000259" key="2">
    <source>
        <dbReference type="SMART" id="SM00597"/>
    </source>
</evidence>
<sequence length="399" mass="46586">MPPKRIYLSRAQKRQRKEKSDALMRSIQGSMDRFLVQPANLNESDRSSDEFDDPMEDGKKINDETINEEDKKNEDNVNVDIEEDENLSIKENHDVNDHQDSTYIDRILDIYDPGNWGEVKPGLRLVMVEKGHAQRLPNDFVFPREKASGRHFSHAYYIRSLSNGKKQDRRWLVYSKTLDKIFCFCCKLFTRDNNPSHMASKGFNDWKHILERLRYHETSHEHIKSFRGGNEKLRVDVNGHFLSFIDLMAEWDPVMREHVRRFEDGESRYHYLSNRIQNELIATMADEIKDISHHEQMTLILRCVDVSAASAKIEDFFLTFLIVSDTSGEGLFREIHNVLVSLDLDIDDVRRWKVLEDKVGGLTVKSLSQARNYRETGFESAKSDVKQIAEAMEIEAIFP</sequence>
<dbReference type="EnsemblPlants" id="Bo3g028000.1">
    <property type="protein sequence ID" value="Bo3g028000.1"/>
    <property type="gene ID" value="Bo3g028000"/>
</dbReference>
<evidence type="ECO:0000313" key="3">
    <source>
        <dbReference type="EnsemblPlants" id="Bo3g028000.1"/>
    </source>
</evidence>
<evidence type="ECO:0000256" key="1">
    <source>
        <dbReference type="SAM" id="MobiDB-lite"/>
    </source>
</evidence>
<feature type="compositionally biased region" description="Basic and acidic residues" evidence="1">
    <location>
        <begin position="56"/>
        <end position="75"/>
    </location>
</feature>
<reference evidence="3" key="2">
    <citation type="submission" date="2015-03" db="UniProtKB">
        <authorList>
            <consortium name="EnsemblPlants"/>
        </authorList>
    </citation>
    <scope>IDENTIFICATION</scope>
</reference>
<keyword evidence="4" id="KW-1185">Reference proteome</keyword>
<dbReference type="SMART" id="SM00597">
    <property type="entry name" value="ZnF_TTF"/>
    <property type="match status" value="1"/>
</dbReference>
<feature type="region of interest" description="Disordered" evidence="1">
    <location>
        <begin position="35"/>
        <end position="76"/>
    </location>
</feature>
<name>A0A0D3B4X2_BRAOL</name>
<evidence type="ECO:0000313" key="4">
    <source>
        <dbReference type="Proteomes" id="UP000032141"/>
    </source>
</evidence>
<dbReference type="PANTHER" id="PTHR45749:SF35">
    <property type="entry name" value="AC-LIKE TRANSPOSASE-RELATED"/>
    <property type="match status" value="1"/>
</dbReference>
<feature type="domain" description="TTF-type" evidence="2">
    <location>
        <begin position="156"/>
        <end position="243"/>
    </location>
</feature>
<feature type="region of interest" description="Disordered" evidence="1">
    <location>
        <begin position="1"/>
        <end position="22"/>
    </location>
</feature>
<reference evidence="3 4" key="1">
    <citation type="journal article" date="2014" name="Genome Biol.">
        <title>Transcriptome and methylome profiling reveals relics of genome dominance in the mesopolyploid Brassica oleracea.</title>
        <authorList>
            <person name="Parkin I.A."/>
            <person name="Koh C."/>
            <person name="Tang H."/>
            <person name="Robinson S.J."/>
            <person name="Kagale S."/>
            <person name="Clarke W.E."/>
            <person name="Town C.D."/>
            <person name="Nixon J."/>
            <person name="Krishnakumar V."/>
            <person name="Bidwell S.L."/>
            <person name="Denoeud F."/>
            <person name="Belcram H."/>
            <person name="Links M.G."/>
            <person name="Just J."/>
            <person name="Clarke C."/>
            <person name="Bender T."/>
            <person name="Huebert T."/>
            <person name="Mason A.S."/>
            <person name="Pires J.C."/>
            <person name="Barker G."/>
            <person name="Moore J."/>
            <person name="Walley P.G."/>
            <person name="Manoli S."/>
            <person name="Batley J."/>
            <person name="Edwards D."/>
            <person name="Nelson M.N."/>
            <person name="Wang X."/>
            <person name="Paterson A.H."/>
            <person name="King G."/>
            <person name="Bancroft I."/>
            <person name="Chalhoub B."/>
            <person name="Sharpe A.G."/>
        </authorList>
    </citation>
    <scope>NUCLEOTIDE SEQUENCE</scope>
    <source>
        <strain evidence="3 4">cv. TO1000</strain>
    </source>
</reference>
<organism evidence="3 4">
    <name type="scientific">Brassica oleracea var. oleracea</name>
    <dbReference type="NCBI Taxonomy" id="109376"/>
    <lineage>
        <taxon>Eukaryota</taxon>
        <taxon>Viridiplantae</taxon>
        <taxon>Streptophyta</taxon>
        <taxon>Embryophyta</taxon>
        <taxon>Tracheophyta</taxon>
        <taxon>Spermatophyta</taxon>
        <taxon>Magnoliopsida</taxon>
        <taxon>eudicotyledons</taxon>
        <taxon>Gunneridae</taxon>
        <taxon>Pentapetalae</taxon>
        <taxon>rosids</taxon>
        <taxon>malvids</taxon>
        <taxon>Brassicales</taxon>
        <taxon>Brassicaceae</taxon>
        <taxon>Brassiceae</taxon>
        <taxon>Brassica</taxon>
    </lineage>
</organism>
<dbReference type="Proteomes" id="UP000032141">
    <property type="component" value="Chromosome C3"/>
</dbReference>
<dbReference type="STRING" id="109376.A0A0D3B4X2"/>
<dbReference type="eggNOG" id="ENOG502QPQD">
    <property type="taxonomic scope" value="Eukaryota"/>
</dbReference>
<dbReference type="InterPro" id="IPR006580">
    <property type="entry name" value="Znf_TTF"/>
</dbReference>
<dbReference type="HOGENOM" id="CLU_006175_4_3_1"/>
<protein>
    <recommendedName>
        <fullName evidence="2">TTF-type domain-containing protein</fullName>
    </recommendedName>
</protein>
<accession>A0A0D3B4X2</accession>
<dbReference type="OMA" id="RYHETSH"/>
<dbReference type="Gramene" id="Bo3g028000.1">
    <property type="protein sequence ID" value="Bo3g028000.1"/>
    <property type="gene ID" value="Bo3g028000"/>
</dbReference>
<dbReference type="AlphaFoldDB" id="A0A0D3B4X2"/>
<proteinExistence type="predicted"/>